<evidence type="ECO:0000256" key="18">
    <source>
        <dbReference type="PROSITE-ProRule" id="PRU00175"/>
    </source>
</evidence>
<keyword evidence="8" id="KW-0808">Transferase</keyword>
<dbReference type="OrthoDB" id="6270329at2759"/>
<dbReference type="InterPro" id="IPR025654">
    <property type="entry name" value="PEX2/10"/>
</dbReference>
<evidence type="ECO:0000256" key="6">
    <source>
        <dbReference type="ARBA" id="ARBA00022448"/>
    </source>
</evidence>
<dbReference type="SMART" id="SM00184">
    <property type="entry name" value="RING"/>
    <property type="match status" value="1"/>
</dbReference>
<keyword evidence="7" id="KW-0962">Peroxisome biogenesis</keyword>
<comment type="similarity">
    <text evidence="4">Belongs to the pex2/pex10/pex12 family.</text>
</comment>
<dbReference type="STRING" id="947166.A0A1D1VUV3"/>
<evidence type="ECO:0000256" key="2">
    <source>
        <dbReference type="ARBA" id="ARBA00004585"/>
    </source>
</evidence>
<comment type="subcellular location">
    <subcellularLocation>
        <location evidence="2">Peroxisome membrane</location>
        <topology evidence="2">Multi-pass membrane protein</topology>
    </subcellularLocation>
</comment>
<dbReference type="SUPFAM" id="SSF57850">
    <property type="entry name" value="RING/U-box"/>
    <property type="match status" value="1"/>
</dbReference>
<evidence type="ECO:0000256" key="5">
    <source>
        <dbReference type="ARBA" id="ARBA00012483"/>
    </source>
</evidence>
<organism evidence="20 21">
    <name type="scientific">Ramazzottius varieornatus</name>
    <name type="common">Water bear</name>
    <name type="synonym">Tardigrade</name>
    <dbReference type="NCBI Taxonomy" id="947166"/>
    <lineage>
        <taxon>Eukaryota</taxon>
        <taxon>Metazoa</taxon>
        <taxon>Ecdysozoa</taxon>
        <taxon>Tardigrada</taxon>
        <taxon>Eutardigrada</taxon>
        <taxon>Parachela</taxon>
        <taxon>Hypsibioidea</taxon>
        <taxon>Ramazzottiidae</taxon>
        <taxon>Ramazzottius</taxon>
    </lineage>
</organism>
<evidence type="ECO:0000256" key="17">
    <source>
        <dbReference type="ARBA" id="ARBA00023140"/>
    </source>
</evidence>
<keyword evidence="12" id="KW-0833">Ubl conjugation pathway</keyword>
<evidence type="ECO:0000256" key="1">
    <source>
        <dbReference type="ARBA" id="ARBA00000900"/>
    </source>
</evidence>
<dbReference type="Proteomes" id="UP000186922">
    <property type="component" value="Unassembled WGS sequence"/>
</dbReference>
<evidence type="ECO:0000256" key="10">
    <source>
        <dbReference type="ARBA" id="ARBA00022723"/>
    </source>
</evidence>
<dbReference type="PANTHER" id="PTHR23350:SF0">
    <property type="entry name" value="PEROXISOME BIOGENESIS FACTOR 10"/>
    <property type="match status" value="1"/>
</dbReference>
<evidence type="ECO:0000256" key="16">
    <source>
        <dbReference type="ARBA" id="ARBA00023136"/>
    </source>
</evidence>
<gene>
    <name evidence="20" type="primary">RvY_15033-1</name>
    <name evidence="20" type="synonym">RvY_15033.1</name>
    <name evidence="20" type="ORF">RvY_15033</name>
</gene>
<evidence type="ECO:0000313" key="21">
    <source>
        <dbReference type="Proteomes" id="UP000186922"/>
    </source>
</evidence>
<keyword evidence="14" id="KW-0653">Protein transport</keyword>
<keyword evidence="15" id="KW-1133">Transmembrane helix</keyword>
<name>A0A1D1VUV3_RAMVA</name>
<keyword evidence="9" id="KW-0812">Transmembrane</keyword>
<dbReference type="GO" id="GO:0008270">
    <property type="term" value="F:zinc ion binding"/>
    <property type="evidence" value="ECO:0007669"/>
    <property type="project" value="UniProtKB-KW"/>
</dbReference>
<keyword evidence="13" id="KW-0862">Zinc</keyword>
<evidence type="ECO:0000256" key="4">
    <source>
        <dbReference type="ARBA" id="ARBA00008704"/>
    </source>
</evidence>
<keyword evidence="6" id="KW-0813">Transport</keyword>
<dbReference type="PANTHER" id="PTHR23350">
    <property type="entry name" value="PEROXISOME ASSEMBLY PROTEIN 10"/>
    <property type="match status" value="1"/>
</dbReference>
<keyword evidence="11 18" id="KW-0863">Zinc-finger</keyword>
<dbReference type="GO" id="GO:0005778">
    <property type="term" value="C:peroxisomal membrane"/>
    <property type="evidence" value="ECO:0007669"/>
    <property type="project" value="UniProtKB-SubCell"/>
</dbReference>
<reference evidence="20 21" key="1">
    <citation type="journal article" date="2016" name="Nat. Commun.">
        <title>Extremotolerant tardigrade genome and improved radiotolerance of human cultured cells by tardigrade-unique protein.</title>
        <authorList>
            <person name="Hashimoto T."/>
            <person name="Horikawa D.D."/>
            <person name="Saito Y."/>
            <person name="Kuwahara H."/>
            <person name="Kozuka-Hata H."/>
            <person name="Shin-I T."/>
            <person name="Minakuchi Y."/>
            <person name="Ohishi K."/>
            <person name="Motoyama A."/>
            <person name="Aizu T."/>
            <person name="Enomoto A."/>
            <person name="Kondo K."/>
            <person name="Tanaka S."/>
            <person name="Hara Y."/>
            <person name="Koshikawa S."/>
            <person name="Sagara H."/>
            <person name="Miura T."/>
            <person name="Yokobori S."/>
            <person name="Miyagawa K."/>
            <person name="Suzuki Y."/>
            <person name="Kubo T."/>
            <person name="Oyama M."/>
            <person name="Kohara Y."/>
            <person name="Fujiyama A."/>
            <person name="Arakawa K."/>
            <person name="Katayama T."/>
            <person name="Toyoda A."/>
            <person name="Kunieda T."/>
        </authorList>
    </citation>
    <scope>NUCLEOTIDE SEQUENCE [LARGE SCALE GENOMIC DNA]</scope>
    <source>
        <strain evidence="20 21">YOKOZUNA-1</strain>
    </source>
</reference>
<dbReference type="GO" id="GO:0016558">
    <property type="term" value="P:protein import into peroxisome matrix"/>
    <property type="evidence" value="ECO:0007669"/>
    <property type="project" value="InterPro"/>
</dbReference>
<sequence length="276" mass="31117">MSSLREVSLLEIIQARSKDRVYAKELEEHSLNILQSLGSPSFVSRDLALIHRWTSLLYRLLTSFGHPSSLGQEICGIAPVEAGRQQPVSFIKLFLSEVTQSFGDTWLSALARLFFTTCHRNVLSTFVIEALRWLADGFSIARRSVFDIQGIVCLELLHWILRIRHIRVGTKKGGRASRLTSLVFLLILLLRINRQLRTSSLYTMLREAPTNRQEKGGEAGPDCAMCKGPRTDPTLAPCGHVFCWECAAHWFSTHAECPHCRTKGNAAGLILLRNYR</sequence>
<comment type="catalytic activity">
    <reaction evidence="1">
        <text>S-ubiquitinyl-[E2 ubiquitin-conjugating enzyme]-L-cysteine + [acceptor protein]-L-lysine = [E2 ubiquitin-conjugating enzyme]-L-cysteine + N(6)-ubiquitinyl-[acceptor protein]-L-lysine.</text>
        <dbReference type="EC" id="2.3.2.27"/>
    </reaction>
</comment>
<evidence type="ECO:0000256" key="12">
    <source>
        <dbReference type="ARBA" id="ARBA00022786"/>
    </source>
</evidence>
<dbReference type="Gene3D" id="3.30.40.10">
    <property type="entry name" value="Zinc/RING finger domain, C3HC4 (zinc finger)"/>
    <property type="match status" value="1"/>
</dbReference>
<evidence type="ECO:0000256" key="8">
    <source>
        <dbReference type="ARBA" id="ARBA00022679"/>
    </source>
</evidence>
<evidence type="ECO:0000256" key="3">
    <source>
        <dbReference type="ARBA" id="ARBA00004906"/>
    </source>
</evidence>
<accession>A0A1D1VUV3</accession>
<dbReference type="AlphaFoldDB" id="A0A1D1VUV3"/>
<proteinExistence type="inferred from homology"/>
<comment type="pathway">
    <text evidence="3">Protein modification; protein ubiquitination.</text>
</comment>
<protein>
    <recommendedName>
        <fullName evidence="5">RING-type E3 ubiquitin transferase</fullName>
        <ecNumber evidence="5">2.3.2.27</ecNumber>
    </recommendedName>
</protein>
<dbReference type="GO" id="GO:0061630">
    <property type="term" value="F:ubiquitin protein ligase activity"/>
    <property type="evidence" value="ECO:0007669"/>
    <property type="project" value="UniProtKB-EC"/>
</dbReference>
<dbReference type="EMBL" id="BDGG01000011">
    <property type="protein sequence ID" value="GAV04811.1"/>
    <property type="molecule type" value="Genomic_DNA"/>
</dbReference>
<dbReference type="Pfam" id="PF13920">
    <property type="entry name" value="zf-C3HC4_3"/>
    <property type="match status" value="1"/>
</dbReference>
<evidence type="ECO:0000259" key="19">
    <source>
        <dbReference type="PROSITE" id="PS50089"/>
    </source>
</evidence>
<dbReference type="PROSITE" id="PS00518">
    <property type="entry name" value="ZF_RING_1"/>
    <property type="match status" value="1"/>
</dbReference>
<evidence type="ECO:0000256" key="13">
    <source>
        <dbReference type="ARBA" id="ARBA00022833"/>
    </source>
</evidence>
<keyword evidence="16" id="KW-0472">Membrane</keyword>
<evidence type="ECO:0000256" key="15">
    <source>
        <dbReference type="ARBA" id="ARBA00022989"/>
    </source>
</evidence>
<evidence type="ECO:0000313" key="20">
    <source>
        <dbReference type="EMBL" id="GAV04811.1"/>
    </source>
</evidence>
<dbReference type="InterPro" id="IPR013083">
    <property type="entry name" value="Znf_RING/FYVE/PHD"/>
</dbReference>
<dbReference type="EC" id="2.3.2.27" evidence="5"/>
<evidence type="ECO:0000256" key="14">
    <source>
        <dbReference type="ARBA" id="ARBA00022927"/>
    </source>
</evidence>
<dbReference type="InterPro" id="IPR017907">
    <property type="entry name" value="Znf_RING_CS"/>
</dbReference>
<keyword evidence="21" id="KW-1185">Reference proteome</keyword>
<evidence type="ECO:0000256" key="11">
    <source>
        <dbReference type="ARBA" id="ARBA00022771"/>
    </source>
</evidence>
<evidence type="ECO:0000256" key="9">
    <source>
        <dbReference type="ARBA" id="ARBA00022692"/>
    </source>
</evidence>
<dbReference type="InterPro" id="IPR001841">
    <property type="entry name" value="Znf_RING"/>
</dbReference>
<keyword evidence="17" id="KW-0576">Peroxisome</keyword>
<keyword evidence="10" id="KW-0479">Metal-binding</keyword>
<dbReference type="PROSITE" id="PS50089">
    <property type="entry name" value="ZF_RING_2"/>
    <property type="match status" value="1"/>
</dbReference>
<feature type="domain" description="RING-type" evidence="19">
    <location>
        <begin position="223"/>
        <end position="261"/>
    </location>
</feature>
<comment type="caution">
    <text evidence="20">The sequence shown here is derived from an EMBL/GenBank/DDBJ whole genome shotgun (WGS) entry which is preliminary data.</text>
</comment>
<evidence type="ECO:0000256" key="7">
    <source>
        <dbReference type="ARBA" id="ARBA00022593"/>
    </source>
</evidence>